<keyword evidence="15 22" id="KW-1133">Transmembrane helix</keyword>
<dbReference type="InterPro" id="IPR008266">
    <property type="entry name" value="Tyr_kinase_AS"/>
</dbReference>
<dbReference type="KEGG" id="hvg:123430561"/>
<evidence type="ECO:0000256" key="15">
    <source>
        <dbReference type="ARBA" id="ARBA00022989"/>
    </source>
</evidence>
<dbReference type="Pfam" id="PF13855">
    <property type="entry name" value="LRR_8"/>
    <property type="match status" value="3"/>
</dbReference>
<dbReference type="Gramene" id="HORVU.MOREX.r3.2HG0183520.1">
    <property type="protein sequence ID" value="HORVU.MOREX.r3.2HG0183520.1"/>
    <property type="gene ID" value="HORVU.MOREX.r3.2HG0183520"/>
</dbReference>
<dbReference type="Gene3D" id="1.10.510.10">
    <property type="entry name" value="Transferase(Phosphotransferase) domain 1"/>
    <property type="match status" value="1"/>
</dbReference>
<reference evidence="26" key="1">
    <citation type="journal article" date="2012" name="Nature">
        <title>A physical, genetic and functional sequence assembly of the barley genome.</title>
        <authorList>
            <consortium name="The International Barley Genome Sequencing Consortium"/>
            <person name="Mayer K.F."/>
            <person name="Waugh R."/>
            <person name="Brown J.W."/>
            <person name="Schulman A."/>
            <person name="Langridge P."/>
            <person name="Platzer M."/>
            <person name="Fincher G.B."/>
            <person name="Muehlbauer G.J."/>
            <person name="Sato K."/>
            <person name="Close T.J."/>
            <person name="Wise R.P."/>
            <person name="Stein N."/>
        </authorList>
    </citation>
    <scope>NUCLEOTIDE SEQUENCE [LARGE SCALE GENOMIC DNA]</scope>
    <source>
        <strain evidence="26">cv. Morex</strain>
    </source>
</reference>
<keyword evidence="4" id="KW-1003">Cell membrane</keyword>
<dbReference type="InterPro" id="IPR017441">
    <property type="entry name" value="Protein_kinase_ATP_BS"/>
</dbReference>
<evidence type="ECO:0000256" key="7">
    <source>
        <dbReference type="ARBA" id="ARBA00022614"/>
    </source>
</evidence>
<keyword evidence="14 21" id="KW-0067">ATP-binding</keyword>
<keyword evidence="6" id="KW-0597">Phosphoprotein</keyword>
<dbReference type="GO" id="GO:0006952">
    <property type="term" value="P:defense response"/>
    <property type="evidence" value="ECO:0007669"/>
    <property type="project" value="UniProtKB-ARBA"/>
</dbReference>
<feature type="signal peptide" evidence="23">
    <location>
        <begin position="1"/>
        <end position="28"/>
    </location>
</feature>
<keyword evidence="18" id="KW-0325">Glycoprotein</keyword>
<evidence type="ECO:0000256" key="20">
    <source>
        <dbReference type="ARBA" id="ARBA00048679"/>
    </source>
</evidence>
<dbReference type="PROSITE" id="PS50011">
    <property type="entry name" value="PROTEIN_KINASE_DOM"/>
    <property type="match status" value="1"/>
</dbReference>
<dbReference type="EnsemblPlants" id="HORVU.MOREX.r3.2HG0183520.1">
    <property type="protein sequence ID" value="HORVU.MOREX.r3.2HG0183520.1"/>
    <property type="gene ID" value="HORVU.MOREX.r3.2HG0183520"/>
</dbReference>
<evidence type="ECO:0000256" key="5">
    <source>
        <dbReference type="ARBA" id="ARBA00022527"/>
    </source>
</evidence>
<keyword evidence="12 21" id="KW-0547">Nucleotide-binding</keyword>
<keyword evidence="9 22" id="KW-0812">Transmembrane</keyword>
<dbReference type="PROSITE" id="PS00107">
    <property type="entry name" value="PROTEIN_KINASE_ATP"/>
    <property type="match status" value="1"/>
</dbReference>
<keyword evidence="7" id="KW-0433">Leucine-rich repeat</keyword>
<organism evidence="25 26">
    <name type="scientific">Hordeum vulgare subsp. vulgare</name>
    <name type="common">Domesticated barley</name>
    <dbReference type="NCBI Taxonomy" id="112509"/>
    <lineage>
        <taxon>Eukaryota</taxon>
        <taxon>Viridiplantae</taxon>
        <taxon>Streptophyta</taxon>
        <taxon>Embryophyta</taxon>
        <taxon>Tracheophyta</taxon>
        <taxon>Spermatophyta</taxon>
        <taxon>Magnoliopsida</taxon>
        <taxon>Liliopsida</taxon>
        <taxon>Poales</taxon>
        <taxon>Poaceae</taxon>
        <taxon>BOP clade</taxon>
        <taxon>Pooideae</taxon>
        <taxon>Triticodae</taxon>
        <taxon>Triticeae</taxon>
        <taxon>Hordeinae</taxon>
        <taxon>Hordeum</taxon>
    </lineage>
</organism>
<protein>
    <recommendedName>
        <fullName evidence="3">non-specific serine/threonine protein kinase</fullName>
        <ecNumber evidence="3">2.7.11.1</ecNumber>
    </recommendedName>
</protein>
<evidence type="ECO:0000256" key="17">
    <source>
        <dbReference type="ARBA" id="ARBA00023170"/>
    </source>
</evidence>
<dbReference type="SUPFAM" id="SSF52058">
    <property type="entry name" value="L domain-like"/>
    <property type="match status" value="1"/>
</dbReference>
<evidence type="ECO:0000256" key="18">
    <source>
        <dbReference type="ARBA" id="ARBA00023180"/>
    </source>
</evidence>
<dbReference type="GeneID" id="123430561"/>
<comment type="catalytic activity">
    <reaction evidence="20">
        <text>L-seryl-[protein] + ATP = O-phospho-L-seryl-[protein] + ADP + H(+)</text>
        <dbReference type="Rhea" id="RHEA:17989"/>
        <dbReference type="Rhea" id="RHEA-COMP:9863"/>
        <dbReference type="Rhea" id="RHEA-COMP:11604"/>
        <dbReference type="ChEBI" id="CHEBI:15378"/>
        <dbReference type="ChEBI" id="CHEBI:29999"/>
        <dbReference type="ChEBI" id="CHEBI:30616"/>
        <dbReference type="ChEBI" id="CHEBI:83421"/>
        <dbReference type="ChEBI" id="CHEBI:456216"/>
        <dbReference type="EC" id="2.7.11.1"/>
    </reaction>
</comment>
<evidence type="ECO:0000259" key="24">
    <source>
        <dbReference type="PROSITE" id="PS50011"/>
    </source>
</evidence>
<dbReference type="Gene3D" id="3.30.200.20">
    <property type="entry name" value="Phosphorylase Kinase, domain 1"/>
    <property type="match status" value="1"/>
</dbReference>
<gene>
    <name evidence="25" type="primary">LOC123430561</name>
</gene>
<evidence type="ECO:0000256" key="6">
    <source>
        <dbReference type="ARBA" id="ARBA00022553"/>
    </source>
</evidence>
<dbReference type="InterPro" id="IPR003591">
    <property type="entry name" value="Leu-rich_rpt_typical-subtyp"/>
</dbReference>
<feature type="binding site" evidence="21">
    <location>
        <position position="794"/>
    </location>
    <ligand>
        <name>ATP</name>
        <dbReference type="ChEBI" id="CHEBI:30616"/>
    </ligand>
</feature>
<comment type="subcellular location">
    <subcellularLocation>
        <location evidence="1">Cell membrane</location>
        <topology evidence="1">Single-pass membrane protein</topology>
    </subcellularLocation>
    <subcellularLocation>
        <location evidence="2">Membrane</location>
        <topology evidence="2">Single-pass type I membrane protein</topology>
    </subcellularLocation>
</comment>
<keyword evidence="16 22" id="KW-0472">Membrane</keyword>
<dbReference type="PANTHER" id="PTHR48053:SF4">
    <property type="entry name" value="PROTEIN KINASE DOMAIN-CONTAINING PROTEIN"/>
    <property type="match status" value="1"/>
</dbReference>
<dbReference type="PANTHER" id="PTHR48053">
    <property type="entry name" value="LEUCINE RICH REPEAT FAMILY PROTEIN, EXPRESSED"/>
    <property type="match status" value="1"/>
</dbReference>
<name>A0A8I6X5V0_HORVV</name>
<dbReference type="FunFam" id="3.30.200.20:FF:000309">
    <property type="entry name" value="Leucine-rich repeat receptor protein kinase MSP1"/>
    <property type="match status" value="1"/>
</dbReference>
<feature type="domain" description="Protein kinase" evidence="24">
    <location>
        <begin position="765"/>
        <end position="1049"/>
    </location>
</feature>
<evidence type="ECO:0000256" key="9">
    <source>
        <dbReference type="ARBA" id="ARBA00022692"/>
    </source>
</evidence>
<evidence type="ECO:0000256" key="3">
    <source>
        <dbReference type="ARBA" id="ARBA00012513"/>
    </source>
</evidence>
<evidence type="ECO:0000256" key="10">
    <source>
        <dbReference type="ARBA" id="ARBA00022729"/>
    </source>
</evidence>
<evidence type="ECO:0000256" key="8">
    <source>
        <dbReference type="ARBA" id="ARBA00022679"/>
    </source>
</evidence>
<keyword evidence="17" id="KW-0675">Receptor</keyword>
<evidence type="ECO:0000256" key="19">
    <source>
        <dbReference type="ARBA" id="ARBA00047899"/>
    </source>
</evidence>
<evidence type="ECO:0000256" key="11">
    <source>
        <dbReference type="ARBA" id="ARBA00022737"/>
    </source>
</evidence>
<evidence type="ECO:0000256" key="12">
    <source>
        <dbReference type="ARBA" id="ARBA00022741"/>
    </source>
</evidence>
<keyword evidence="26" id="KW-1185">Reference proteome</keyword>
<evidence type="ECO:0000256" key="2">
    <source>
        <dbReference type="ARBA" id="ARBA00004479"/>
    </source>
</evidence>
<dbReference type="InterPro" id="IPR011009">
    <property type="entry name" value="Kinase-like_dom_sf"/>
</dbReference>
<dbReference type="GO" id="GO:0005886">
    <property type="term" value="C:plasma membrane"/>
    <property type="evidence" value="ECO:0007669"/>
    <property type="project" value="UniProtKB-SubCell"/>
</dbReference>
<dbReference type="FunFam" id="3.80.10.10:FF:000453">
    <property type="entry name" value="Leucine-rich receptor-like protein kinase family protein"/>
    <property type="match status" value="1"/>
</dbReference>
<keyword evidence="10 23" id="KW-0732">Signal</keyword>
<dbReference type="InterPro" id="IPR000719">
    <property type="entry name" value="Prot_kinase_dom"/>
</dbReference>
<dbReference type="GO" id="GO:0009791">
    <property type="term" value="P:post-embryonic development"/>
    <property type="evidence" value="ECO:0007669"/>
    <property type="project" value="UniProtKB-ARBA"/>
</dbReference>
<dbReference type="Pfam" id="PF00069">
    <property type="entry name" value="Pkinase"/>
    <property type="match status" value="1"/>
</dbReference>
<evidence type="ECO:0000256" key="16">
    <source>
        <dbReference type="ARBA" id="ARBA00023136"/>
    </source>
</evidence>
<dbReference type="InterPro" id="IPR032675">
    <property type="entry name" value="LRR_dom_sf"/>
</dbReference>
<dbReference type="SUPFAM" id="SSF56112">
    <property type="entry name" value="Protein kinase-like (PK-like)"/>
    <property type="match status" value="1"/>
</dbReference>
<dbReference type="EC" id="2.7.11.1" evidence="3"/>
<dbReference type="Pfam" id="PF00560">
    <property type="entry name" value="LRR_1"/>
    <property type="match status" value="7"/>
</dbReference>
<comment type="catalytic activity">
    <reaction evidence="19">
        <text>L-threonyl-[protein] + ATP = O-phospho-L-threonyl-[protein] + ADP + H(+)</text>
        <dbReference type="Rhea" id="RHEA:46608"/>
        <dbReference type="Rhea" id="RHEA-COMP:11060"/>
        <dbReference type="Rhea" id="RHEA-COMP:11605"/>
        <dbReference type="ChEBI" id="CHEBI:15378"/>
        <dbReference type="ChEBI" id="CHEBI:30013"/>
        <dbReference type="ChEBI" id="CHEBI:30616"/>
        <dbReference type="ChEBI" id="CHEBI:61977"/>
        <dbReference type="ChEBI" id="CHEBI:456216"/>
        <dbReference type="EC" id="2.7.11.1"/>
    </reaction>
</comment>
<dbReference type="FunFam" id="3.80.10.10:FF:000400">
    <property type="entry name" value="Nuclear pore complex protein NUP107"/>
    <property type="match status" value="1"/>
</dbReference>
<feature type="transmembrane region" description="Helical" evidence="22">
    <location>
        <begin position="703"/>
        <end position="723"/>
    </location>
</feature>
<dbReference type="FunFam" id="3.80.10.10:FF:000177">
    <property type="entry name" value="Leucine-rich repeat receptor-like serine/threonine-protein kinase At1g17230"/>
    <property type="match status" value="1"/>
</dbReference>
<evidence type="ECO:0000256" key="13">
    <source>
        <dbReference type="ARBA" id="ARBA00022777"/>
    </source>
</evidence>
<dbReference type="PROSITE" id="PS00109">
    <property type="entry name" value="PROTEIN_KINASE_TYR"/>
    <property type="match status" value="1"/>
</dbReference>
<dbReference type="Proteomes" id="UP000011116">
    <property type="component" value="Chromosome 2H"/>
</dbReference>
<dbReference type="InterPro" id="IPR013210">
    <property type="entry name" value="LRR_N_plant-typ"/>
</dbReference>
<evidence type="ECO:0000256" key="14">
    <source>
        <dbReference type="ARBA" id="ARBA00022840"/>
    </source>
</evidence>
<sequence length="1054" mass="116501">MALAVIETFPLLVLISLTLLNVIVKVKAVPSFQLQEQAGALLAWQATLEIESHPAQLQSWGRGNHTSTWPCSWYGIKCSKHQAKHQEVVTGISLRGLHLKGELHALNFTALATLTTIRLSHNQIRGSFPPSLASSLPSLRHLMLQYNELSGEIPRQIKQLEGLVKLNLSNNYLSGPIPSELGYLKKLDRLDISYNNLAGPISRNFGNFTKLAILYLEGNQLSGYLPHELGYLVNLQELALSKNKLVGSIPGTFGSLINLTRLNLWGNQLSGCIPKELGHLLNLQGLDLSENKLMGSIPRTLGSLINLRTLYLWDNQLSGHVPRELGSLMNLNGLALNNNQLMGSIPNTFGNLTKLTRLYLRYNGFSGHLPREIGTLLDLEELEFSSNNLSGPLPPQLCSGGQLKYLAAFDNNLNGPLPSSLVHCKSLVRVRLERNQIEGDISEMGFHPNLVYIDMSSNKLFGQLSYDWAECRNLTKLAISNNNIMGKIPTSLGQLSQINVLDLSSNKLEGELPSELGNLQKMFNLTLADNLLQGSIPQEIGALSSLELLDFSSNNLSGLVQGSIENCLKLRSLDLSHNNFNGNIPAILGGLHNLRDLLDLSDNSFVGAIPSQLSGLIMLDSLNLSHNDLNGSIPSSFQSMESLITIDVSFNELEGPIPESKIFQGAPLQWFMHNKMLCGVVKGLPPCSSATQSGRERKGYQKLVLATVPALLSLVLVVTILVFHYEWKVSKKMNIDKVTQENVFSVWSFDGANVFKQIVEATNNFSKIHCIGTGGYGSTYKATLATCEIFAVKKIHMVDDECSMNESVFNREIDALVQIRHRNIVKLFGYCSSSQGRFLIYEYMERGNLSEILKDSQRAVELDWRRRIHIVLDVVHALAYMHHDCMSPIVHRDITSNNILLDLEFRACISDFGTAKILNADGRNLTRLAGTKGYLAPELAYTENVTEKCDVYSYGVLILELFMGSHPGDFLSSLSLATKNNSVCLEGLLDSRLVLPDATTAREIYCMLSVAVKCLEQSPSRRPTARHASDKLSAITVRDDHVDYLHAGLTIPVQ</sequence>
<accession>A0A8I6X5V0</accession>
<dbReference type="SMR" id="A0A8I6X5V0"/>
<keyword evidence="13" id="KW-0418">Kinase</keyword>
<dbReference type="FunFam" id="1.10.510.10:FF:000479">
    <property type="entry name" value="Leucine-rich repeat receptor-like protein kinase"/>
    <property type="match status" value="1"/>
</dbReference>
<keyword evidence="5" id="KW-0723">Serine/threonine-protein kinase</keyword>
<dbReference type="GO" id="GO:0051707">
    <property type="term" value="P:response to other organism"/>
    <property type="evidence" value="ECO:0007669"/>
    <property type="project" value="UniProtKB-ARBA"/>
</dbReference>
<proteinExistence type="predicted"/>
<keyword evidence="8" id="KW-0808">Transferase</keyword>
<evidence type="ECO:0000256" key="22">
    <source>
        <dbReference type="SAM" id="Phobius"/>
    </source>
</evidence>
<reference evidence="25" key="2">
    <citation type="submission" date="2020-10" db="EMBL/GenBank/DDBJ databases">
        <authorList>
            <person name="Scholz U."/>
            <person name="Mascher M."/>
            <person name="Fiebig A."/>
        </authorList>
    </citation>
    <scope>NUCLEOTIDE SEQUENCE [LARGE SCALE GENOMIC DNA]</scope>
    <source>
        <strain evidence="25">cv. Morex</strain>
    </source>
</reference>
<dbReference type="GO" id="GO:0004674">
    <property type="term" value="F:protein serine/threonine kinase activity"/>
    <property type="evidence" value="ECO:0007669"/>
    <property type="project" value="UniProtKB-KW"/>
</dbReference>
<dbReference type="SUPFAM" id="SSF52047">
    <property type="entry name" value="RNI-like"/>
    <property type="match status" value="1"/>
</dbReference>
<dbReference type="GO" id="GO:0005524">
    <property type="term" value="F:ATP binding"/>
    <property type="evidence" value="ECO:0007669"/>
    <property type="project" value="UniProtKB-UniRule"/>
</dbReference>
<evidence type="ECO:0000256" key="23">
    <source>
        <dbReference type="SAM" id="SignalP"/>
    </source>
</evidence>
<evidence type="ECO:0000256" key="21">
    <source>
        <dbReference type="PROSITE-ProRule" id="PRU10141"/>
    </source>
</evidence>
<dbReference type="Gene3D" id="3.80.10.10">
    <property type="entry name" value="Ribonuclease Inhibitor"/>
    <property type="match status" value="4"/>
</dbReference>
<evidence type="ECO:0000313" key="25">
    <source>
        <dbReference type="EnsemblPlants" id="HORVU.MOREX.r3.2HG0183520.1"/>
    </source>
</evidence>
<reference evidence="25" key="3">
    <citation type="submission" date="2022-01" db="UniProtKB">
        <authorList>
            <consortium name="EnsemblPlants"/>
        </authorList>
    </citation>
    <scope>IDENTIFICATION</scope>
    <source>
        <strain evidence="25">subsp. vulgare</strain>
    </source>
</reference>
<dbReference type="RefSeq" id="XP_044970356.1">
    <property type="nucleotide sequence ID" value="XM_045114421.1"/>
</dbReference>
<dbReference type="InterPro" id="IPR051716">
    <property type="entry name" value="Plant_RL_S/T_kinase"/>
</dbReference>
<evidence type="ECO:0000256" key="1">
    <source>
        <dbReference type="ARBA" id="ARBA00004162"/>
    </source>
</evidence>
<evidence type="ECO:0000256" key="4">
    <source>
        <dbReference type="ARBA" id="ARBA00022475"/>
    </source>
</evidence>
<dbReference type="AlphaFoldDB" id="A0A8I6X5V0"/>
<dbReference type="OrthoDB" id="680327at2759"/>
<dbReference type="Gramene" id="HORVU.MOREX.r2.2HG0151810.1">
    <property type="protein sequence ID" value="HORVU.MOREX.r2.2HG0151810.1"/>
    <property type="gene ID" value="HORVU.MOREX.r2.2HG0151810"/>
</dbReference>
<dbReference type="InterPro" id="IPR001611">
    <property type="entry name" value="Leu-rich_rpt"/>
</dbReference>
<feature type="chain" id="PRO_5035173481" description="non-specific serine/threonine protein kinase" evidence="23">
    <location>
        <begin position="29"/>
        <end position="1054"/>
    </location>
</feature>
<dbReference type="Pfam" id="PF08263">
    <property type="entry name" value="LRRNT_2"/>
    <property type="match status" value="1"/>
</dbReference>
<keyword evidence="11" id="KW-0677">Repeat</keyword>
<dbReference type="SMART" id="SM00369">
    <property type="entry name" value="LRR_TYP"/>
    <property type="match status" value="12"/>
</dbReference>
<dbReference type="PRINTS" id="PR00019">
    <property type="entry name" value="LEURICHRPT"/>
</dbReference>
<evidence type="ECO:0000313" key="26">
    <source>
        <dbReference type="Proteomes" id="UP000011116"/>
    </source>
</evidence>